<keyword evidence="1" id="KW-0813">Transport</keyword>
<feature type="domain" description="ABC transporter" evidence="5">
    <location>
        <begin position="252"/>
        <end position="491"/>
    </location>
</feature>
<keyword evidence="3" id="KW-0547">Nucleotide-binding</keyword>
<dbReference type="GO" id="GO:0005524">
    <property type="term" value="F:ATP binding"/>
    <property type="evidence" value="ECO:0007669"/>
    <property type="project" value="UniProtKB-KW"/>
</dbReference>
<dbReference type="Pfam" id="PF00005">
    <property type="entry name" value="ABC_tran"/>
    <property type="match status" value="2"/>
</dbReference>
<evidence type="ECO:0000256" key="2">
    <source>
        <dbReference type="ARBA" id="ARBA00022737"/>
    </source>
</evidence>
<evidence type="ECO:0000313" key="6">
    <source>
        <dbReference type="EMBL" id="MEQ3549628.1"/>
    </source>
</evidence>
<comment type="caution">
    <text evidence="6">The sequence shown here is derived from an EMBL/GenBank/DDBJ whole genome shotgun (WGS) entry which is preliminary data.</text>
</comment>
<dbReference type="SMART" id="SM00382">
    <property type="entry name" value="AAA"/>
    <property type="match status" value="2"/>
</dbReference>
<evidence type="ECO:0000256" key="4">
    <source>
        <dbReference type="ARBA" id="ARBA00022840"/>
    </source>
</evidence>
<dbReference type="InterPro" id="IPR017871">
    <property type="entry name" value="ABC_transporter-like_CS"/>
</dbReference>
<feature type="domain" description="ABC transporter" evidence="5">
    <location>
        <begin position="7"/>
        <end position="238"/>
    </location>
</feature>
<keyword evidence="2" id="KW-0677">Repeat</keyword>
<dbReference type="PANTHER" id="PTHR43790:SF9">
    <property type="entry name" value="GALACTOFURANOSE TRANSPORTER ATP-BINDING PROTEIN YTFR"/>
    <property type="match status" value="1"/>
</dbReference>
<dbReference type="PROSITE" id="PS00211">
    <property type="entry name" value="ABC_TRANSPORTER_1"/>
    <property type="match status" value="1"/>
</dbReference>
<dbReference type="EMBL" id="JBEDNQ010000001">
    <property type="protein sequence ID" value="MEQ3549628.1"/>
    <property type="molecule type" value="Genomic_DNA"/>
</dbReference>
<accession>A0ABV1K712</accession>
<dbReference type="InterPro" id="IPR050107">
    <property type="entry name" value="ABC_carbohydrate_import_ATPase"/>
</dbReference>
<protein>
    <submittedName>
        <fullName evidence="6">Sugar ABC transporter ATP-binding protein</fullName>
    </submittedName>
</protein>
<dbReference type="PANTHER" id="PTHR43790">
    <property type="entry name" value="CARBOHYDRATE TRANSPORT ATP-BINDING PROTEIN MG119-RELATED"/>
    <property type="match status" value="1"/>
</dbReference>
<evidence type="ECO:0000256" key="3">
    <source>
        <dbReference type="ARBA" id="ARBA00022741"/>
    </source>
</evidence>
<sequence length="493" mass="51913">MHAPPVLEIRDLTKTFPGTTALDAVDLDVADGEIHALVGQNGSGKSTLIKILAGYHDPDPGSVVTLSGASGRERLRFVHQDLGLFLELSAVDNLALRSEFLTRAGRIRWAAQTERTLELLADFAVDLDVRAPLSSATPVQRTVVAIAAALAGWEGGAGLLVLDEPTAVLPPAEAEHLLEIVRGVRARGTSILYVSHRLDEVLAVADRVTVLRAGRLVATRPTRGLDAGALASLMAGDEVDAGYRAGLPPAVHRPVALAARDLRARYLDGVGLELHEGEVLGIAGLPGSGSTELAHVLAGAVPHATGEVRLHGSPPTPVSRAGRLNLPLVPSDRLREAVLPGMSVAENLTISVLDRLRAGPSLSRTRERRLVERWTADVRVKAAGPMAGITTLSGGNQQKVVLARALAREPAVLLLCDPSAGVDPAARQAIHELVAERARAGLAVLVTSADPGDLLALCTRVLVLGNGRIVRELTGTDITEHGLLRAMEETDQR</sequence>
<gene>
    <name evidence="6" type="ORF">WIS52_04005</name>
</gene>
<evidence type="ECO:0000259" key="5">
    <source>
        <dbReference type="PROSITE" id="PS50893"/>
    </source>
</evidence>
<name>A0ABV1K712_9PSEU</name>
<dbReference type="InterPro" id="IPR003439">
    <property type="entry name" value="ABC_transporter-like_ATP-bd"/>
</dbReference>
<evidence type="ECO:0000313" key="7">
    <source>
        <dbReference type="Proteomes" id="UP001494902"/>
    </source>
</evidence>
<dbReference type="Proteomes" id="UP001494902">
    <property type="component" value="Unassembled WGS sequence"/>
</dbReference>
<dbReference type="InterPro" id="IPR027417">
    <property type="entry name" value="P-loop_NTPase"/>
</dbReference>
<dbReference type="InterPro" id="IPR003593">
    <property type="entry name" value="AAA+_ATPase"/>
</dbReference>
<reference evidence="6 7" key="1">
    <citation type="submission" date="2024-03" db="EMBL/GenBank/DDBJ databases">
        <title>Draft genome sequence of Pseudonocardia nematodicida JCM 31783.</title>
        <authorList>
            <person name="Butdee W."/>
            <person name="Duangmal K."/>
        </authorList>
    </citation>
    <scope>NUCLEOTIDE SEQUENCE [LARGE SCALE GENOMIC DNA]</scope>
    <source>
        <strain evidence="6 7">JCM 31783</strain>
    </source>
</reference>
<keyword evidence="4 6" id="KW-0067">ATP-binding</keyword>
<dbReference type="CDD" id="cd03216">
    <property type="entry name" value="ABC_Carb_Monos_I"/>
    <property type="match status" value="1"/>
</dbReference>
<proteinExistence type="predicted"/>
<evidence type="ECO:0000256" key="1">
    <source>
        <dbReference type="ARBA" id="ARBA00022448"/>
    </source>
</evidence>
<dbReference type="Gene3D" id="3.40.50.300">
    <property type="entry name" value="P-loop containing nucleotide triphosphate hydrolases"/>
    <property type="match status" value="2"/>
</dbReference>
<keyword evidence="7" id="KW-1185">Reference proteome</keyword>
<dbReference type="CDD" id="cd03215">
    <property type="entry name" value="ABC_Carb_Monos_II"/>
    <property type="match status" value="1"/>
</dbReference>
<dbReference type="PROSITE" id="PS50893">
    <property type="entry name" value="ABC_TRANSPORTER_2"/>
    <property type="match status" value="2"/>
</dbReference>
<organism evidence="6 7">
    <name type="scientific">Pseudonocardia nematodicida</name>
    <dbReference type="NCBI Taxonomy" id="1206997"/>
    <lineage>
        <taxon>Bacteria</taxon>
        <taxon>Bacillati</taxon>
        <taxon>Actinomycetota</taxon>
        <taxon>Actinomycetes</taxon>
        <taxon>Pseudonocardiales</taxon>
        <taxon>Pseudonocardiaceae</taxon>
        <taxon>Pseudonocardia</taxon>
    </lineage>
</organism>
<dbReference type="RefSeq" id="WP_349296696.1">
    <property type="nucleotide sequence ID" value="NZ_JBEDNQ010000001.1"/>
</dbReference>
<dbReference type="SUPFAM" id="SSF52540">
    <property type="entry name" value="P-loop containing nucleoside triphosphate hydrolases"/>
    <property type="match status" value="2"/>
</dbReference>